<name>Q870E2_FUSOX</name>
<dbReference type="EMBL" id="AY267761">
    <property type="protein sequence ID" value="AAP31248.1"/>
    <property type="molecule type" value="Genomic_DNA"/>
</dbReference>
<dbReference type="PANTHER" id="PTHR31569:SF4">
    <property type="entry name" value="SWIM-TYPE DOMAIN-CONTAINING PROTEIN"/>
    <property type="match status" value="1"/>
</dbReference>
<protein>
    <submittedName>
        <fullName evidence="2">Transposase</fullName>
    </submittedName>
</protein>
<organism evidence="2">
    <name type="scientific">Fusarium oxysporum f. sp. melonis</name>
    <dbReference type="NCBI Taxonomy" id="61369"/>
    <lineage>
        <taxon>Eukaryota</taxon>
        <taxon>Fungi</taxon>
        <taxon>Dikarya</taxon>
        <taxon>Ascomycota</taxon>
        <taxon>Pezizomycotina</taxon>
        <taxon>Sordariomycetes</taxon>
        <taxon>Hypocreomycetidae</taxon>
        <taxon>Hypocreales</taxon>
        <taxon>Nectriaceae</taxon>
        <taxon>Fusarium</taxon>
        <taxon>Fusarium oxysporum species complex</taxon>
    </lineage>
</organism>
<dbReference type="PANTHER" id="PTHR31569">
    <property type="entry name" value="SWIM-TYPE DOMAIN-CONTAINING PROTEIN"/>
    <property type="match status" value="1"/>
</dbReference>
<dbReference type="AlphaFoldDB" id="Q870E2"/>
<dbReference type="InterPro" id="IPR018289">
    <property type="entry name" value="MULE_transposase_dom"/>
</dbReference>
<dbReference type="Pfam" id="PF10551">
    <property type="entry name" value="MULE"/>
    <property type="match status" value="1"/>
</dbReference>
<dbReference type="InterPro" id="IPR052579">
    <property type="entry name" value="Zinc_finger_SWIM"/>
</dbReference>
<feature type="domain" description="MULE transposase" evidence="1">
    <location>
        <begin position="229"/>
        <end position="325"/>
    </location>
</feature>
<reference evidence="2" key="1">
    <citation type="journal article" date="2003" name="Mol. Biol. Evol.">
        <title>Hop, an active Mutator-like element in the genome of the fungus Fusarium oxysporum.</title>
        <authorList>
            <person name="Chalvet F."/>
            <person name="Grimaldi C."/>
            <person name="Kaper F."/>
            <person name="Langin T."/>
            <person name="Daboussi M.J."/>
        </authorList>
    </citation>
    <scope>NUCLEOTIDE SEQUENCE</scope>
    <source>
        <strain evidence="2">Fom24</strain>
    </source>
</reference>
<accession>Q870E2</accession>
<evidence type="ECO:0000313" key="2">
    <source>
        <dbReference type="EMBL" id="AAP31248.1"/>
    </source>
</evidence>
<sequence length="836" mass="95654">MDSIGIHRQFPDDALPPEGHYSSREELRSAINAWAAPRGYAFVIKRSSKTANGRTHVIFNCDRGAGRIPSLSDRRQTTTRRTGCLFSVLAKESLCKTIWSLRHRPGPHFSQHNHEPSFSEVAHPTLRQLSRQEEITVNQLTNAGIAPKEIGSFLRITSNTLATQQDIYNCIAKGRRDLSKGQSNIHALADQLNEEGFWNRICLDESSRVTAVLFAHPKSLEYLKTYPEVLILDSTYKTNRFKMPLLDIVGVDACQRTFCIAFAFLSGEEEGDFTWALQALRSVYEDHNIGLPSVILTDRCLACMNAVSSCFPGSALFLCLWHINKAVQSYCRPAFTRGKDNPQGLGGESEEWKEFFNFWHEIVASTTEDIYNERLEKFKKRYIPDYINEVGYILETWLDLYKKSFVKAWVNTHLHFEQYATSRVEGIHSLIKLHLNHSQVDLFEAWRVIKLVLMNQLSQLEANQARQHISNPIRESRVLYSNIRGWISHEALRKVETQRERLLKEVPVCTGVFTRTLGLPCAHSLQPLLKQNQPLLLNHFHSHWHLRRPGSPRFLIEPRKQFDRLTASSTLPPTSTQREPSTFERIEKALQPKAPPKCSRCHQQGHMMTSKACPLRYKHLLQAPTQTSTIQAPTQDSTTTHIITHTTTRSITRSLSPSSSSGSSIVSEIVAYTTTHTTHTTTRVLSPPAARPGTVPAANAIVVPALRADDPRAIFQRYKEAREAWFTTLPRGAYKTNQQYRRAMGLPLRYSKAEYDWCLDYKQMGSHCKVGNGTRDWTKEEMMSYLDWDRAENDRVEQSVEIEMAEQPFSRRRGMQDIWDAAERDIMLQESIFQGR</sequence>
<evidence type="ECO:0000259" key="1">
    <source>
        <dbReference type="Pfam" id="PF10551"/>
    </source>
</evidence>
<proteinExistence type="predicted"/>